<organism evidence="1 2">
    <name type="scientific">Elaeis guineensis var. tenera</name>
    <name type="common">Oil palm</name>
    <dbReference type="NCBI Taxonomy" id="51953"/>
    <lineage>
        <taxon>Eukaryota</taxon>
        <taxon>Viridiplantae</taxon>
        <taxon>Streptophyta</taxon>
        <taxon>Embryophyta</taxon>
        <taxon>Tracheophyta</taxon>
        <taxon>Spermatophyta</taxon>
        <taxon>Magnoliopsida</taxon>
        <taxon>Liliopsida</taxon>
        <taxon>Arecaceae</taxon>
        <taxon>Arecoideae</taxon>
        <taxon>Cocoseae</taxon>
        <taxon>Elaeidinae</taxon>
        <taxon>Elaeis</taxon>
    </lineage>
</organism>
<dbReference type="OrthoDB" id="1734677at2759"/>
<dbReference type="PANTHER" id="PTHR31727:SF6">
    <property type="entry name" value="OLEOYL-ACYL CARRIER PROTEIN THIOESTERASE 1, CHLOROPLASTIC"/>
    <property type="match status" value="1"/>
</dbReference>
<name>A0A6J0PEY2_ELAGV</name>
<dbReference type="Proteomes" id="UP000504607">
    <property type="component" value="Chromosome 2"/>
</dbReference>
<gene>
    <name evidence="2" type="primary">LOC109505499</name>
</gene>
<dbReference type="AlphaFoldDB" id="A0A6J0PEY2"/>
<dbReference type="InterPro" id="IPR045023">
    <property type="entry name" value="FATA/B"/>
</dbReference>
<evidence type="ECO:0000313" key="1">
    <source>
        <dbReference type="Proteomes" id="UP000504607"/>
    </source>
</evidence>
<dbReference type="GeneID" id="109505499"/>
<proteinExistence type="predicted"/>
<dbReference type="GO" id="GO:0000036">
    <property type="term" value="F:acyl carrier activity"/>
    <property type="evidence" value="ECO:0007669"/>
    <property type="project" value="TreeGrafter"/>
</dbReference>
<dbReference type="RefSeq" id="XP_073101155.1">
    <property type="nucleotide sequence ID" value="XM_073245054.1"/>
</dbReference>
<keyword evidence="1" id="KW-1185">Reference proteome</keyword>
<dbReference type="GO" id="GO:0016297">
    <property type="term" value="F:fatty acyl-[ACP] hydrolase activity"/>
    <property type="evidence" value="ECO:0007669"/>
    <property type="project" value="InterPro"/>
</dbReference>
<dbReference type="RefSeq" id="XP_019703836.1">
    <property type="nucleotide sequence ID" value="XM_019848277.2"/>
</dbReference>
<dbReference type="InParanoid" id="A0A6J0PEY2"/>
<sequence>MPGARSYRMWPEAVAGGVGAVLPGEDGCAAVGLTATVADGGDGKGLAERLRLGSLVEDGLSYKESFIMRCYEVGINKTATIETIADLLQVYLLRMDTGEVSKVFTAGYFDALLYRCLEMLEEA</sequence>
<reference evidence="2" key="1">
    <citation type="submission" date="2025-08" db="UniProtKB">
        <authorList>
            <consortium name="RefSeq"/>
        </authorList>
    </citation>
    <scope>IDENTIFICATION</scope>
</reference>
<evidence type="ECO:0000313" key="2">
    <source>
        <dbReference type="RefSeq" id="XP_019703836.1"/>
    </source>
</evidence>
<protein>
    <submittedName>
        <fullName evidence="2">Oleoyl-acyl carrier protein thioesterase 2, chloroplastic-like isoform X1</fullName>
    </submittedName>
</protein>
<dbReference type="PANTHER" id="PTHR31727">
    <property type="entry name" value="OLEOYL-ACYL CARRIER PROTEIN THIOESTERASE 1, CHLOROPLASTIC"/>
    <property type="match status" value="1"/>
</dbReference>
<accession>A0A6J0PEY2</accession>